<protein>
    <submittedName>
        <fullName evidence="2">Dynamin family protein</fullName>
    </submittedName>
</protein>
<dbReference type="InterPro" id="IPR029024">
    <property type="entry name" value="TerB-like"/>
</dbReference>
<dbReference type="EMBL" id="NXIB02000050">
    <property type="protein sequence ID" value="PHX55505.1"/>
    <property type="molecule type" value="Genomic_DNA"/>
</dbReference>
<dbReference type="Pfam" id="PF05099">
    <property type="entry name" value="TerB"/>
    <property type="match status" value="1"/>
</dbReference>
<dbReference type="Proteomes" id="UP000226442">
    <property type="component" value="Unassembled WGS sequence"/>
</dbReference>
<organism evidence="2 3">
    <name type="scientific">Tychonema bourrellyi FEM_GT703</name>
    <dbReference type="NCBI Taxonomy" id="2040638"/>
    <lineage>
        <taxon>Bacteria</taxon>
        <taxon>Bacillati</taxon>
        <taxon>Cyanobacteriota</taxon>
        <taxon>Cyanophyceae</taxon>
        <taxon>Oscillatoriophycideae</taxon>
        <taxon>Oscillatoriales</taxon>
        <taxon>Microcoleaceae</taxon>
        <taxon>Tychonema</taxon>
    </lineage>
</organism>
<dbReference type="SUPFAM" id="SSF158682">
    <property type="entry name" value="TerB-like"/>
    <property type="match status" value="1"/>
</dbReference>
<comment type="caution">
    <text evidence="2">The sequence shown here is derived from an EMBL/GenBank/DDBJ whole genome shotgun (WGS) entry which is preliminary data.</text>
</comment>
<evidence type="ECO:0000259" key="1">
    <source>
        <dbReference type="Pfam" id="PF05099"/>
    </source>
</evidence>
<dbReference type="RefSeq" id="WP_096831959.1">
    <property type="nucleotide sequence ID" value="NZ_NXIB02000050.1"/>
</dbReference>
<dbReference type="Gene3D" id="1.10.3680.10">
    <property type="entry name" value="TerB-like"/>
    <property type="match status" value="1"/>
</dbReference>
<accession>A0A2G4F180</accession>
<feature type="domain" description="Co-chaperone DjlA N-terminal" evidence="1">
    <location>
        <begin position="36"/>
        <end position="150"/>
    </location>
</feature>
<dbReference type="OrthoDB" id="3650305at2"/>
<gene>
    <name evidence="2" type="ORF">CP500_010385</name>
</gene>
<name>A0A2G4F180_9CYAN</name>
<dbReference type="InterPro" id="IPR007791">
    <property type="entry name" value="DjlA_N"/>
</dbReference>
<evidence type="ECO:0000313" key="3">
    <source>
        <dbReference type="Proteomes" id="UP000226442"/>
    </source>
</evidence>
<proteinExistence type="predicted"/>
<reference evidence="2" key="1">
    <citation type="submission" date="2017-10" db="EMBL/GenBank/DDBJ databases">
        <title>Draft genome sequence of the planktic cyanobacteria Tychonema bourrellyi isolated from alpine lentic freshwater.</title>
        <authorList>
            <person name="Tett A."/>
            <person name="Armanini F."/>
            <person name="Asnicar F."/>
            <person name="Boscaini A."/>
            <person name="Pasolli E."/>
            <person name="Zolfo M."/>
            <person name="Donati C."/>
            <person name="Salmaso N."/>
            <person name="Segata N."/>
        </authorList>
    </citation>
    <scope>NUCLEOTIDE SEQUENCE</scope>
    <source>
        <strain evidence="2">FEM_GT703</strain>
    </source>
</reference>
<keyword evidence="3" id="KW-1185">Reference proteome</keyword>
<sequence>MDTTTISTEVIDLLSRISRQKLREEDVTPLVVFLTALVSILRGVMIIDRTIALEEEERLQKTLKAFASSDRDRVGLIERIVSGISKQQVYFNPTELLTLTAFFSDSEKLLLICFGYEMSAVDGRIDLREQMYLTAIGQQLGIDSRYIAAIDATFTKEGTVDSEAFAEVKELLAPLKFESREPVFAASAKHLLSLLEHQ</sequence>
<evidence type="ECO:0000313" key="2">
    <source>
        <dbReference type="EMBL" id="PHX55505.1"/>
    </source>
</evidence>
<dbReference type="AlphaFoldDB" id="A0A2G4F180"/>